<dbReference type="InterPro" id="IPR006660">
    <property type="entry name" value="Arsenate_reductase-like"/>
</dbReference>
<dbReference type="Pfam" id="PF03960">
    <property type="entry name" value="ArsC"/>
    <property type="match status" value="1"/>
</dbReference>
<dbReference type="SUPFAM" id="SSF52833">
    <property type="entry name" value="Thioredoxin-like"/>
    <property type="match status" value="1"/>
</dbReference>
<dbReference type="NCBIfam" id="TIGR01617">
    <property type="entry name" value="arsC_related"/>
    <property type="match status" value="1"/>
</dbReference>
<comment type="subcellular location">
    <subcellularLocation>
        <location evidence="4">Cytoplasm</location>
    </subcellularLocation>
</comment>
<protein>
    <recommendedName>
        <fullName evidence="4">Global transcriptional regulator Spx</fullName>
    </recommendedName>
</protein>
<gene>
    <name evidence="5" type="primary">spxA1</name>
    <name evidence="4" type="synonym">spx</name>
    <name evidence="5" type="ORF">MACH08_42160</name>
</gene>
<dbReference type="PANTHER" id="PTHR30041:SF7">
    <property type="entry name" value="GLOBAL TRANSCRIPTIONAL REGULATOR SPX"/>
    <property type="match status" value="1"/>
</dbReference>
<organism evidence="5 6">
    <name type="scientific">Oceanobacillus kimchii</name>
    <dbReference type="NCBI Taxonomy" id="746691"/>
    <lineage>
        <taxon>Bacteria</taxon>
        <taxon>Bacillati</taxon>
        <taxon>Bacillota</taxon>
        <taxon>Bacilli</taxon>
        <taxon>Bacillales</taxon>
        <taxon>Bacillaceae</taxon>
        <taxon>Oceanobacillus</taxon>
    </lineage>
</organism>
<dbReference type="InterPro" id="IPR036249">
    <property type="entry name" value="Thioredoxin-like_sf"/>
</dbReference>
<dbReference type="InterPro" id="IPR023731">
    <property type="entry name" value="Spx"/>
</dbReference>
<comment type="subunit">
    <text evidence="4">Interacts with the C-terminal domain of the alpha subunit of the RNAP.</text>
</comment>
<comment type="similarity">
    <text evidence="4">Belongs to the ArsC family. Spx subfamily.</text>
</comment>
<dbReference type="CDD" id="cd03032">
    <property type="entry name" value="ArsC_Spx"/>
    <property type="match status" value="1"/>
</dbReference>
<keyword evidence="2 4" id="KW-0805">Transcription regulation</keyword>
<dbReference type="PROSITE" id="PS51353">
    <property type="entry name" value="ARSC"/>
    <property type="match status" value="1"/>
</dbReference>
<evidence type="ECO:0000256" key="4">
    <source>
        <dbReference type="HAMAP-Rule" id="MF_01132"/>
    </source>
</evidence>
<evidence type="ECO:0000313" key="6">
    <source>
        <dbReference type="Proteomes" id="UP001275436"/>
    </source>
</evidence>
<dbReference type="NCBIfam" id="NF009210">
    <property type="entry name" value="PRK12559.1"/>
    <property type="match status" value="1"/>
</dbReference>
<name>A0ABQ5TQC2_9BACI</name>
<comment type="caution">
    <text evidence="5">The sequence shown here is derived from an EMBL/GenBank/DDBJ whole genome shotgun (WGS) entry which is preliminary data.</text>
</comment>
<dbReference type="PANTHER" id="PTHR30041">
    <property type="entry name" value="ARSENATE REDUCTASE"/>
    <property type="match status" value="1"/>
</dbReference>
<dbReference type="EMBL" id="BSKO01000002">
    <property type="protein sequence ID" value="GLO68432.1"/>
    <property type="molecule type" value="Genomic_DNA"/>
</dbReference>
<evidence type="ECO:0000256" key="3">
    <source>
        <dbReference type="ARBA" id="ARBA00023163"/>
    </source>
</evidence>
<feature type="disulfide bond" description="Redox-active" evidence="4">
    <location>
        <begin position="10"/>
        <end position="13"/>
    </location>
</feature>
<evidence type="ECO:0000256" key="2">
    <source>
        <dbReference type="ARBA" id="ARBA00023015"/>
    </source>
</evidence>
<proteinExistence type="inferred from homology"/>
<dbReference type="Gene3D" id="3.40.30.10">
    <property type="entry name" value="Glutaredoxin"/>
    <property type="match status" value="1"/>
</dbReference>
<accession>A0ABQ5TQC2</accession>
<keyword evidence="4" id="KW-1015">Disulfide bond</keyword>
<evidence type="ECO:0000313" key="5">
    <source>
        <dbReference type="EMBL" id="GLO68432.1"/>
    </source>
</evidence>
<reference evidence="5 6" key="1">
    <citation type="submission" date="2023-02" db="EMBL/GenBank/DDBJ databases">
        <title>Oceanobacillus kimchii IFOP_LL358 isolated form Alexandrium catenella lab strain.</title>
        <authorList>
            <person name="Gajardo G."/>
            <person name="Ueki S."/>
            <person name="Maruyama F."/>
        </authorList>
    </citation>
    <scope>NUCLEOTIDE SEQUENCE [LARGE SCALE GENOMIC DNA]</scope>
    <source>
        <strain evidence="5 6">IFOP_LL358</strain>
    </source>
</reference>
<keyword evidence="3 4" id="KW-0804">Transcription</keyword>
<keyword evidence="6" id="KW-1185">Reference proteome</keyword>
<dbReference type="RefSeq" id="WP_317958661.1">
    <property type="nucleotide sequence ID" value="NZ_BSKO01000002.1"/>
</dbReference>
<sequence length="132" mass="15926">MTTLYVTRSCTSCRKAKVWFRDNDLPFVERNMISEPLTIDEIKEILRFTEYGTEEIISTRSKVFQEMNIDLDQLRLKELYHLIGKYPAILKSPIIIDEKRMQVGFHEEEIRRFLPRSVRTFQFHELKKRIDL</sequence>
<dbReference type="HAMAP" id="MF_01132">
    <property type="entry name" value="Spx"/>
    <property type="match status" value="1"/>
</dbReference>
<comment type="function">
    <text evidence="4">Global transcriptional regulator that plays a key role in stress response and exerts either positive or negative regulation of genes. Acts by interacting with the C-terminal domain of the alpha subunit of the RNA polymerase (RNAP). This interaction can enhance binding of RNAP to the promoter region of target genes and stimulate their transcription, or block interaction of RNAP with activator.</text>
</comment>
<dbReference type="Proteomes" id="UP001275436">
    <property type="component" value="Unassembled WGS sequence"/>
</dbReference>
<dbReference type="InterPro" id="IPR006504">
    <property type="entry name" value="Tscrpt_reg_Spx/MgsR"/>
</dbReference>
<evidence type="ECO:0000256" key="1">
    <source>
        <dbReference type="ARBA" id="ARBA00022490"/>
    </source>
</evidence>
<keyword evidence="4" id="KW-0676">Redox-active center</keyword>
<dbReference type="NCBIfam" id="NF002459">
    <property type="entry name" value="PRK01655.1"/>
    <property type="match status" value="1"/>
</dbReference>
<keyword evidence="1 4" id="KW-0963">Cytoplasm</keyword>